<comment type="catalytic activity">
    <reaction evidence="11 12">
        <text>ATP + (deoxyribonucleotide)n-3'-hydroxyl + 5'-phospho-(deoxyribonucleotide)m = (deoxyribonucleotide)n+m + AMP + diphosphate.</text>
        <dbReference type="EC" id="6.5.1.1"/>
    </reaction>
</comment>
<keyword evidence="3" id="KW-0132">Cell division</keyword>
<dbReference type="PROSITE" id="PS00697">
    <property type="entry name" value="DNA_LIGASE_A1"/>
    <property type="match status" value="1"/>
</dbReference>
<dbReference type="SUPFAM" id="SSF56091">
    <property type="entry name" value="DNA ligase/mRNA capping enzyme, catalytic domain"/>
    <property type="match status" value="1"/>
</dbReference>
<keyword evidence="16" id="KW-1185">Reference proteome</keyword>
<evidence type="ECO:0000256" key="12">
    <source>
        <dbReference type="RuleBase" id="RU000617"/>
    </source>
</evidence>
<dbReference type="InterPro" id="IPR012309">
    <property type="entry name" value="DNA_ligase_ATP-dep_C"/>
</dbReference>
<dbReference type="Gene3D" id="3.30.470.30">
    <property type="entry name" value="DNA ligase/mRNA capping enzyme"/>
    <property type="match status" value="1"/>
</dbReference>
<dbReference type="EC" id="6.5.1.1" evidence="12"/>
<feature type="domain" description="ATP-dependent DNA ligase family profile" evidence="15">
    <location>
        <begin position="459"/>
        <end position="595"/>
    </location>
</feature>
<dbReference type="RefSeq" id="XP_071914474.1">
    <property type="nucleotide sequence ID" value="XM_072058373.1"/>
</dbReference>
<keyword evidence="8 12" id="KW-0233">DNA recombination</keyword>
<dbReference type="Pfam" id="PF04675">
    <property type="entry name" value="DNA_ligase_A_N"/>
    <property type="match status" value="1"/>
</dbReference>
<dbReference type="NCBIfam" id="TIGR00574">
    <property type="entry name" value="dnl1"/>
    <property type="match status" value="1"/>
</dbReference>
<keyword evidence="4" id="KW-0235">DNA replication</keyword>
<evidence type="ECO:0000256" key="14">
    <source>
        <dbReference type="SAM" id="MobiDB-lite"/>
    </source>
</evidence>
<dbReference type="SUPFAM" id="SSF117018">
    <property type="entry name" value="ATP-dependent DNA ligase DNA-binding domain"/>
    <property type="match status" value="1"/>
</dbReference>
<protein>
    <recommendedName>
        <fullName evidence="12">DNA ligase</fullName>
        <ecNumber evidence="12">6.5.1.1</ecNumber>
    </recommendedName>
</protein>
<reference evidence="17" key="2">
    <citation type="submission" date="2025-08" db="UniProtKB">
        <authorList>
            <consortium name="RefSeq"/>
        </authorList>
    </citation>
    <scope>IDENTIFICATION</scope>
    <source>
        <tissue evidence="17">Leaves</tissue>
    </source>
</reference>
<keyword evidence="6 12" id="KW-0227">DNA damage</keyword>
<evidence type="ECO:0000256" key="10">
    <source>
        <dbReference type="ARBA" id="ARBA00023306"/>
    </source>
</evidence>
<dbReference type="PROSITE" id="PS00333">
    <property type="entry name" value="DNA_LIGASE_A2"/>
    <property type="match status" value="1"/>
</dbReference>
<keyword evidence="7 12" id="KW-0067">ATP-binding</keyword>
<evidence type="ECO:0000256" key="2">
    <source>
        <dbReference type="ARBA" id="ARBA00022598"/>
    </source>
</evidence>
<evidence type="ECO:0000256" key="5">
    <source>
        <dbReference type="ARBA" id="ARBA00022741"/>
    </source>
</evidence>
<dbReference type="InterPro" id="IPR012308">
    <property type="entry name" value="DNA_ligase_ATP-dep_N"/>
</dbReference>
<dbReference type="InterPro" id="IPR036599">
    <property type="entry name" value="DNA_ligase_N_sf"/>
</dbReference>
<name>A0ABM4V4L6_COFAR</name>
<reference evidence="16" key="1">
    <citation type="journal article" date="2025" name="Foods">
        <title>Unveiling the Microbial Signatures of Arabica Coffee Cherries: Insights into Ripeness Specific Diversity, Functional Traits, and Implications for Quality and Safety.</title>
        <authorList>
            <consortium name="RefSeq"/>
            <person name="Tenea G.N."/>
            <person name="Cifuentes V."/>
            <person name="Reyes P."/>
            <person name="Cevallos-Vallejos M."/>
        </authorList>
    </citation>
    <scope>NUCLEOTIDE SEQUENCE [LARGE SCALE GENOMIC DNA]</scope>
</reference>
<dbReference type="InterPro" id="IPR016059">
    <property type="entry name" value="DNA_ligase_ATP-dep_CS"/>
</dbReference>
<evidence type="ECO:0000259" key="15">
    <source>
        <dbReference type="PROSITE" id="PS50160"/>
    </source>
</evidence>
<evidence type="ECO:0000313" key="16">
    <source>
        <dbReference type="Proteomes" id="UP001652660"/>
    </source>
</evidence>
<dbReference type="PROSITE" id="PS50160">
    <property type="entry name" value="DNA_LIGASE_A3"/>
    <property type="match status" value="1"/>
</dbReference>
<evidence type="ECO:0000313" key="17">
    <source>
        <dbReference type="RefSeq" id="XP_071914474.1"/>
    </source>
</evidence>
<dbReference type="CDD" id="cd07969">
    <property type="entry name" value="OBF_DNA_ligase_I"/>
    <property type="match status" value="1"/>
</dbReference>
<proteinExistence type="inferred from homology"/>
<dbReference type="SUPFAM" id="SSF50249">
    <property type="entry name" value="Nucleic acid-binding proteins"/>
    <property type="match status" value="1"/>
</dbReference>
<dbReference type="Pfam" id="PF01068">
    <property type="entry name" value="DNA_ligase_A_M"/>
    <property type="match status" value="1"/>
</dbReference>
<comment type="similarity">
    <text evidence="1 13">Belongs to the ATP-dependent DNA ligase family.</text>
</comment>
<dbReference type="InterPro" id="IPR050191">
    <property type="entry name" value="ATP-dep_DNA_ligase"/>
</dbReference>
<evidence type="ECO:0000256" key="8">
    <source>
        <dbReference type="ARBA" id="ARBA00023172"/>
    </source>
</evidence>
<evidence type="ECO:0000256" key="1">
    <source>
        <dbReference type="ARBA" id="ARBA00007572"/>
    </source>
</evidence>
<dbReference type="PANTHER" id="PTHR45674">
    <property type="entry name" value="DNA LIGASE 1/3 FAMILY MEMBER"/>
    <property type="match status" value="1"/>
</dbReference>
<evidence type="ECO:0000256" key="6">
    <source>
        <dbReference type="ARBA" id="ARBA00022763"/>
    </source>
</evidence>
<dbReference type="PANTHER" id="PTHR45674:SF4">
    <property type="entry name" value="DNA LIGASE 1"/>
    <property type="match status" value="1"/>
</dbReference>
<dbReference type="GeneID" id="113707045"/>
<evidence type="ECO:0000256" key="7">
    <source>
        <dbReference type="ARBA" id="ARBA00022840"/>
    </source>
</evidence>
<evidence type="ECO:0000256" key="9">
    <source>
        <dbReference type="ARBA" id="ARBA00023204"/>
    </source>
</evidence>
<evidence type="ECO:0000256" key="3">
    <source>
        <dbReference type="ARBA" id="ARBA00022618"/>
    </source>
</evidence>
<organism evidence="16 17">
    <name type="scientific">Coffea arabica</name>
    <name type="common">Arabian coffee</name>
    <dbReference type="NCBI Taxonomy" id="13443"/>
    <lineage>
        <taxon>Eukaryota</taxon>
        <taxon>Viridiplantae</taxon>
        <taxon>Streptophyta</taxon>
        <taxon>Embryophyta</taxon>
        <taxon>Tracheophyta</taxon>
        <taxon>Spermatophyta</taxon>
        <taxon>Magnoliopsida</taxon>
        <taxon>eudicotyledons</taxon>
        <taxon>Gunneridae</taxon>
        <taxon>Pentapetalae</taxon>
        <taxon>asterids</taxon>
        <taxon>lamiids</taxon>
        <taxon>Gentianales</taxon>
        <taxon>Rubiaceae</taxon>
        <taxon>Ixoroideae</taxon>
        <taxon>Gardenieae complex</taxon>
        <taxon>Bertiereae - Coffeeae clade</taxon>
        <taxon>Coffeeae</taxon>
        <taxon>Coffea</taxon>
    </lineage>
</organism>
<dbReference type="Pfam" id="PF04679">
    <property type="entry name" value="DNA_ligase_A_C"/>
    <property type="match status" value="1"/>
</dbReference>
<sequence length="723" mass="80820">MFTAFRSCSSSLYFTHHTLSLHPLRKPLGFKPYFLIYSSFPAKPFSQRSLFLSIPLVNPGSIAAMASRPSAFDLLMSNASKKKSEQKQQKPSPKKRKTTTPTITSQNSAPISVKEPDSAQIKEAQLEKDMKNDVSSKIKDAQLGKSEEAVVKKPKVVITPDESLLELKDKAASFDPKKAAYWGKGQRVPFMFVAKALDAISKESGRIAITAIVCNMLRTVMETTPEDLVAVVYLLANRIAPAHEGLELGIGDASIIKALSEACGTKEAQIKKQYKESGKDSQEKKKNHIKALLVAATDCEPQYLIRLLQAAKIVKQVYSVIPVYDKIIPALLADGVWDLPKTCSFSPGVPVGPMLAKPTKGVSEILDKFQDIEFTCEYKYDGERAQIHYMEDGTVEIYSRNAERNTGKYPDVVDAISRFKRPSVTSFVLDCEIVAFDREKKKILPFQVLSTRARKNVVLSEIKVGVCIYAFDILYINGQPLLQAQLDSRRQHLYESFEEEPGFFQFATAVTSNDLEEIQKFLEAAVDASCEGLIIKTLKKDATYEPSKRSNNWLKLKKDYMDSTGDSLDLVPIAAFHGRGKRTGVYGAFLLACYDVNNEEFQSICKIGTGFSEAVLEERSASLRSKVIPKPKSYYRYSDTINPDVWFEPIEVWEVKAADLTISPVHRAATGIVDSDKGISLRFPRLLRVREDKNPEDASSADMVADMYRAQKHNQSNRDDDEQ</sequence>
<dbReference type="Gene3D" id="2.40.50.140">
    <property type="entry name" value="Nucleic acid-binding proteins"/>
    <property type="match status" value="1"/>
</dbReference>
<dbReference type="Proteomes" id="UP001652660">
    <property type="component" value="Chromosome 1e"/>
</dbReference>
<dbReference type="InterPro" id="IPR012340">
    <property type="entry name" value="NA-bd_OB-fold"/>
</dbReference>
<gene>
    <name evidence="17" type="primary">LOC113707045</name>
</gene>
<feature type="region of interest" description="Disordered" evidence="14">
    <location>
        <begin position="79"/>
        <end position="118"/>
    </location>
</feature>
<dbReference type="Gene3D" id="3.30.1490.70">
    <property type="match status" value="1"/>
</dbReference>
<dbReference type="InterPro" id="IPR000977">
    <property type="entry name" value="DNA_ligase_ATP-dep"/>
</dbReference>
<dbReference type="InterPro" id="IPR012310">
    <property type="entry name" value="DNA_ligase_ATP-dep_cent"/>
</dbReference>
<keyword evidence="9 12" id="KW-0234">DNA repair</keyword>
<keyword evidence="2 12" id="KW-0436">Ligase</keyword>
<evidence type="ECO:0000256" key="13">
    <source>
        <dbReference type="RuleBase" id="RU004196"/>
    </source>
</evidence>
<evidence type="ECO:0000256" key="11">
    <source>
        <dbReference type="ARBA" id="ARBA00034003"/>
    </source>
</evidence>
<dbReference type="Gene3D" id="1.10.3260.10">
    <property type="entry name" value="DNA ligase, ATP-dependent, N-terminal domain"/>
    <property type="match status" value="3"/>
</dbReference>
<dbReference type="CDD" id="cd07900">
    <property type="entry name" value="Adenylation_DNA_ligase_I_Euk"/>
    <property type="match status" value="1"/>
</dbReference>
<evidence type="ECO:0000256" key="4">
    <source>
        <dbReference type="ARBA" id="ARBA00022705"/>
    </source>
</evidence>
<accession>A0ABM4V4L6</accession>
<keyword evidence="5 12" id="KW-0547">Nucleotide-binding</keyword>
<keyword evidence="10" id="KW-0131">Cell cycle</keyword>